<protein>
    <recommendedName>
        <fullName evidence="10">Mitochondrial glycine transporter</fullName>
    </recommendedName>
    <alternativeName>
        <fullName evidence="10">Solute carrier family 25 member 38 homolog</fullName>
    </alternativeName>
</protein>
<feature type="repeat" description="Solcar" evidence="11">
    <location>
        <begin position="13"/>
        <end position="96"/>
    </location>
</feature>
<dbReference type="Proteomes" id="UP001392437">
    <property type="component" value="Unassembled WGS sequence"/>
</dbReference>
<accession>A0AAW0Q614</accession>
<keyword evidence="8 10" id="KW-0472">Membrane</keyword>
<reference evidence="12 13" key="1">
    <citation type="submission" date="2023-01" db="EMBL/GenBank/DDBJ databases">
        <title>Analysis of 21 Apiospora genomes using comparative genomics revels a genus with tremendous synthesis potential of carbohydrate active enzymes and secondary metabolites.</title>
        <authorList>
            <person name="Sorensen T."/>
        </authorList>
    </citation>
    <scope>NUCLEOTIDE SEQUENCE [LARGE SCALE GENOMIC DNA]</scope>
    <source>
        <strain evidence="12 13">CBS 117206</strain>
    </source>
</reference>
<evidence type="ECO:0000256" key="10">
    <source>
        <dbReference type="HAMAP-Rule" id="MF_03064"/>
    </source>
</evidence>
<evidence type="ECO:0000256" key="4">
    <source>
        <dbReference type="ARBA" id="ARBA00022737"/>
    </source>
</evidence>
<dbReference type="EMBL" id="JAQQWP010000011">
    <property type="protein sequence ID" value="KAK8095426.1"/>
    <property type="molecule type" value="Genomic_DNA"/>
</dbReference>
<dbReference type="Pfam" id="PF00153">
    <property type="entry name" value="Mito_carr"/>
    <property type="match status" value="3"/>
</dbReference>
<name>A0AAW0Q614_9PEZI</name>
<keyword evidence="7 10" id="KW-0496">Mitochondrion</keyword>
<keyword evidence="6 10" id="KW-1133">Transmembrane helix</keyword>
<evidence type="ECO:0000256" key="3">
    <source>
        <dbReference type="ARBA" id="ARBA00022692"/>
    </source>
</evidence>
<sequence>MSQSPSTANRSSSSKTFHFVAGLSSGTSGAILLQPIDLLKTRVQQSGSPSIRATIREIAKSPNAIAAFWRGTVPSTLRTGFGSAVYFTTLNTIRQHAAAPVSGSGSHSSSLPKLSHTANLMSGAAARAFAGFVMMPLTVLKVRYESNLYAYKSMAGAARDIYRTERLRGFFSGFGATAVRDAPYAGFYVLFYEQFKKHLSAFYSKAGRDEKGLAATAATTMGSSLSAAINFSSGAMASATCSFLTNPFDAIKTRIQLQPHDYRNTVQAAKKMVTEEGVRALYDGLALRMTRKAISSALAWMLYEELVRRAETTWDSHKRMEKSGHV</sequence>
<keyword evidence="5 10" id="KW-0999">Mitochondrion inner membrane</keyword>
<dbReference type="Gene3D" id="1.50.40.10">
    <property type="entry name" value="Mitochondrial carrier domain"/>
    <property type="match status" value="2"/>
</dbReference>
<dbReference type="PROSITE" id="PS50920">
    <property type="entry name" value="SOLCAR"/>
    <property type="match status" value="3"/>
</dbReference>
<comment type="similarity">
    <text evidence="10">Belongs to the mitochondrial carrier (TC 2.A.29) family. SLC25A38 subfamily.</text>
</comment>
<dbReference type="SUPFAM" id="SSF103506">
    <property type="entry name" value="Mitochondrial carrier"/>
    <property type="match status" value="1"/>
</dbReference>
<evidence type="ECO:0000256" key="6">
    <source>
        <dbReference type="ARBA" id="ARBA00022989"/>
    </source>
</evidence>
<proteinExistence type="inferred from homology"/>
<evidence type="ECO:0000256" key="5">
    <source>
        <dbReference type="ARBA" id="ARBA00022792"/>
    </source>
</evidence>
<comment type="subcellular location">
    <subcellularLocation>
        <location evidence="1">Membrane</location>
        <topology evidence="1">Multi-pass membrane protein</topology>
    </subcellularLocation>
    <subcellularLocation>
        <location evidence="10">Mitochondrion inner membrane</location>
        <topology evidence="10">Multi-pass membrane protein</topology>
    </subcellularLocation>
</comment>
<evidence type="ECO:0000256" key="2">
    <source>
        <dbReference type="ARBA" id="ARBA00022448"/>
    </source>
</evidence>
<dbReference type="AlphaFoldDB" id="A0AAW0Q614"/>
<dbReference type="InterPro" id="IPR018108">
    <property type="entry name" value="MCP_transmembrane"/>
</dbReference>
<dbReference type="InterPro" id="IPR023395">
    <property type="entry name" value="MCP_dom_sf"/>
</dbReference>
<comment type="function">
    <text evidence="10">Mitochondrial glycine transporter that imports glycine into the mitochondrial matrix. Plays an important role in providing glycine for the first enzymatic step in heme biosynthesis, the condensation of glycine with succinyl-CoA to produce 5-aminolevulinate (ALA) in the miochondrial matrix.</text>
</comment>
<evidence type="ECO:0000256" key="11">
    <source>
        <dbReference type="PROSITE-ProRule" id="PRU00282"/>
    </source>
</evidence>
<evidence type="ECO:0000256" key="7">
    <source>
        <dbReference type="ARBA" id="ARBA00023128"/>
    </source>
</evidence>
<evidence type="ECO:0000256" key="9">
    <source>
        <dbReference type="ARBA" id="ARBA00034060"/>
    </source>
</evidence>
<keyword evidence="13" id="KW-1185">Reference proteome</keyword>
<dbReference type="InterPro" id="IPR030847">
    <property type="entry name" value="Hem25/SLC25A38"/>
</dbReference>
<comment type="catalytic activity">
    <reaction evidence="9 10">
        <text>glycine(in) = glycine(out)</text>
        <dbReference type="Rhea" id="RHEA:70715"/>
        <dbReference type="ChEBI" id="CHEBI:57305"/>
    </reaction>
</comment>
<dbReference type="PANTHER" id="PTHR46181:SF3">
    <property type="entry name" value="MITOCHONDRIAL GLYCINE TRANSPORTER"/>
    <property type="match status" value="1"/>
</dbReference>
<feature type="repeat" description="Solcar" evidence="11">
    <location>
        <begin position="225"/>
        <end position="309"/>
    </location>
</feature>
<evidence type="ECO:0000313" key="13">
    <source>
        <dbReference type="Proteomes" id="UP001392437"/>
    </source>
</evidence>
<dbReference type="GO" id="GO:1904983">
    <property type="term" value="P:glycine import into mitochondrion"/>
    <property type="evidence" value="ECO:0007669"/>
    <property type="project" value="UniProtKB-UniRule"/>
</dbReference>
<organism evidence="12 13">
    <name type="scientific">Apiospora kogelbergensis</name>
    <dbReference type="NCBI Taxonomy" id="1337665"/>
    <lineage>
        <taxon>Eukaryota</taxon>
        <taxon>Fungi</taxon>
        <taxon>Dikarya</taxon>
        <taxon>Ascomycota</taxon>
        <taxon>Pezizomycotina</taxon>
        <taxon>Sordariomycetes</taxon>
        <taxon>Xylariomycetidae</taxon>
        <taxon>Amphisphaeriales</taxon>
        <taxon>Apiosporaceae</taxon>
        <taxon>Apiospora</taxon>
    </lineage>
</organism>
<evidence type="ECO:0000313" key="12">
    <source>
        <dbReference type="EMBL" id="KAK8095426.1"/>
    </source>
</evidence>
<comment type="caution">
    <text evidence="12">The sequence shown here is derived from an EMBL/GenBank/DDBJ whole genome shotgun (WGS) entry which is preliminary data.</text>
</comment>
<keyword evidence="4 10" id="KW-0677">Repeat</keyword>
<evidence type="ECO:0000256" key="1">
    <source>
        <dbReference type="ARBA" id="ARBA00004141"/>
    </source>
</evidence>
<dbReference type="GO" id="GO:0015187">
    <property type="term" value="F:glycine transmembrane transporter activity"/>
    <property type="evidence" value="ECO:0007669"/>
    <property type="project" value="UniProtKB-UniRule"/>
</dbReference>
<evidence type="ECO:0000256" key="8">
    <source>
        <dbReference type="ARBA" id="ARBA00023136"/>
    </source>
</evidence>
<gene>
    <name evidence="12" type="ORF">PG999_013448</name>
</gene>
<dbReference type="PANTHER" id="PTHR46181">
    <property type="entry name" value="MITOCHONDRIAL GLYCINE TRANSPORTER"/>
    <property type="match status" value="1"/>
</dbReference>
<dbReference type="GO" id="GO:0005743">
    <property type="term" value="C:mitochondrial inner membrane"/>
    <property type="evidence" value="ECO:0007669"/>
    <property type="project" value="UniProtKB-SubCell"/>
</dbReference>
<feature type="repeat" description="Solcar" evidence="11">
    <location>
        <begin position="114"/>
        <end position="198"/>
    </location>
</feature>
<dbReference type="HAMAP" id="MF_03064">
    <property type="entry name" value="SLC25A38"/>
    <property type="match status" value="1"/>
</dbReference>
<keyword evidence="2 10" id="KW-0813">Transport</keyword>
<keyword evidence="3 10" id="KW-0812">Transmembrane</keyword>